<keyword evidence="2" id="KW-1185">Reference proteome</keyword>
<reference evidence="1" key="1">
    <citation type="submission" date="2022-12" db="EMBL/GenBank/DDBJ databases">
        <title>Isolation and characterisation of novel Methanocorpusculum spp. from native Australian herbivores indicates the genus is ancestrally host-associated.</title>
        <authorList>
            <person name="Volmer J.G."/>
            <person name="Soo R.M."/>
            <person name="Evans P.N."/>
            <person name="Hoedt E.C."/>
            <person name="Astorga Alsina A.L."/>
            <person name="Woodcroft B.J."/>
            <person name="Tyson G.W."/>
            <person name="Hugenholtz P."/>
            <person name="Morrison M."/>
        </authorList>
    </citation>
    <scope>NUCLEOTIDE SEQUENCE</scope>
    <source>
        <strain evidence="1">MG</strain>
    </source>
</reference>
<evidence type="ECO:0000313" key="2">
    <source>
        <dbReference type="Proteomes" id="UP001141422"/>
    </source>
</evidence>
<organism evidence="1 2">
    <name type="scientific">Methanocorpusculum petauri</name>
    <dbReference type="NCBI Taxonomy" id="3002863"/>
    <lineage>
        <taxon>Archaea</taxon>
        <taxon>Methanobacteriati</taxon>
        <taxon>Methanobacteriota</taxon>
        <taxon>Stenosarchaea group</taxon>
        <taxon>Methanomicrobia</taxon>
        <taxon>Methanomicrobiales</taxon>
        <taxon>Methanocorpusculaceae</taxon>
        <taxon>Methanocorpusculum</taxon>
    </lineage>
</organism>
<name>A0ABT4ID70_9EURY</name>
<dbReference type="PROSITE" id="PS51257">
    <property type="entry name" value="PROKAR_LIPOPROTEIN"/>
    <property type="match status" value="1"/>
</dbReference>
<dbReference type="EMBL" id="JAPTGB010000001">
    <property type="protein sequence ID" value="MCZ0859689.1"/>
    <property type="molecule type" value="Genomic_DNA"/>
</dbReference>
<accession>A0ABT4ID70</accession>
<dbReference type="Proteomes" id="UP001141422">
    <property type="component" value="Unassembled WGS sequence"/>
</dbReference>
<proteinExistence type="predicted"/>
<protein>
    <submittedName>
        <fullName evidence="1">Uncharacterized protein</fullName>
    </submittedName>
</protein>
<comment type="caution">
    <text evidence="1">The sequence shown here is derived from an EMBL/GenBank/DDBJ whole genome shotgun (WGS) entry which is preliminary data.</text>
</comment>
<gene>
    <name evidence="1" type="ORF">O0S10_00430</name>
</gene>
<dbReference type="RefSeq" id="WP_268923911.1">
    <property type="nucleotide sequence ID" value="NZ_JAPTGB010000001.1"/>
</dbReference>
<sequence>MKETKKVWRTGKTAALLLLAVLLACVVIVPAAAENSSAVFTQQEIQGMMTAGSVFSDVFEDTLYNSLDDNAKADYMATVLGSLSGPSGSAAVMMSSVPGLSSANVNPQAQVQYQTQTNSILQQYDLSTYSEPLIDRESIYYDADAKTFTFQYSNGVLAMVKLVEDDCFSEVNEENPLTDMQGVLLSGEQSSGESLMRAVSGDKALLIYDWDTTGEHIASFDSLRYYLSGNNPSISSTVEQNPTVPQYRTLLSGTLGSGGYRVIVIMSHGGVYSLNLFTHFPSVVLRETTTDVKFDLYSSDLLQNRVGVVYQSDESDTFALLPSFFEYYYSGNKLGGAYVHLGMCQGFGNGLFADNTLASKFIASGAGAVTGYVKKVWYQYETGMCRDIIRNLVNGNSLQSSVNAAKSSEGNTGPNGEYIVVHGNGGWTL</sequence>
<evidence type="ECO:0000313" key="1">
    <source>
        <dbReference type="EMBL" id="MCZ0859689.1"/>
    </source>
</evidence>